<name>A0A090LLT8_STRRB</name>
<accession>A0A090LLT8</accession>
<reference evidence="3" key="2">
    <citation type="submission" date="2020-12" db="UniProtKB">
        <authorList>
            <consortium name="WormBaseParasite"/>
        </authorList>
    </citation>
    <scope>IDENTIFICATION</scope>
</reference>
<proteinExistence type="predicted"/>
<gene>
    <name evidence="1 3 4" type="ORF">SRAE_X000010600</name>
</gene>
<sequence length="247" mass="29436">MDIEIIKQLIDQLNDLNNITAVDYEELEFTLKKVLPKGIIVSYLKILPPEKLERLLTEDIKKSYNQLEFAQFLLNEYIEYDLQERLKQIVRIMLMISLQDIEIHDFLEYIMHNKYVISSDNGHQYCCVYVENLYSQQSITKKNKKDSEGILNFAVFEDIIETSKRVHSVDYKKYTIKFDKNIVLDYVLQRNLVKMNQLKRKNPYENDGNEITIKKANTIKRDVLNDKENEVPIMTFFNNEKKENDEC</sequence>
<keyword evidence="2" id="KW-1185">Reference proteome</keyword>
<dbReference type="RefSeq" id="XP_024509971.1">
    <property type="nucleotide sequence ID" value="XM_024644410.1"/>
</dbReference>
<protein>
    <submittedName>
        <fullName evidence="1 3">Uncharacterized protein</fullName>
    </submittedName>
</protein>
<evidence type="ECO:0000313" key="3">
    <source>
        <dbReference type="WBParaSite" id="SRAE_X000010600.1"/>
    </source>
</evidence>
<evidence type="ECO:0000313" key="1">
    <source>
        <dbReference type="EMBL" id="CEF70775.1"/>
    </source>
</evidence>
<dbReference type="Proteomes" id="UP000035682">
    <property type="component" value="Unplaced"/>
</dbReference>
<dbReference type="CTD" id="36383154"/>
<evidence type="ECO:0000313" key="2">
    <source>
        <dbReference type="Proteomes" id="UP000035682"/>
    </source>
</evidence>
<dbReference type="EMBL" id="LN609530">
    <property type="protein sequence ID" value="CEF70775.1"/>
    <property type="molecule type" value="Genomic_DNA"/>
</dbReference>
<dbReference type="WBParaSite" id="SRAE_X000010600.1">
    <property type="protein sequence ID" value="SRAE_X000010600.1"/>
    <property type="gene ID" value="WBGene00265661"/>
</dbReference>
<dbReference type="GeneID" id="36383154"/>
<evidence type="ECO:0000313" key="4">
    <source>
        <dbReference type="WormBase" id="SRAE_X000010600"/>
    </source>
</evidence>
<organism evidence="1">
    <name type="scientific">Strongyloides ratti</name>
    <name type="common">Parasitic roundworm</name>
    <dbReference type="NCBI Taxonomy" id="34506"/>
    <lineage>
        <taxon>Eukaryota</taxon>
        <taxon>Metazoa</taxon>
        <taxon>Ecdysozoa</taxon>
        <taxon>Nematoda</taxon>
        <taxon>Chromadorea</taxon>
        <taxon>Rhabditida</taxon>
        <taxon>Tylenchina</taxon>
        <taxon>Panagrolaimomorpha</taxon>
        <taxon>Strongyloidoidea</taxon>
        <taxon>Strongyloididae</taxon>
        <taxon>Strongyloides</taxon>
    </lineage>
</organism>
<dbReference type="AlphaFoldDB" id="A0A090LLT8"/>
<dbReference type="WormBase" id="SRAE_X000010600">
    <property type="protein sequence ID" value="SRP06631"/>
    <property type="gene ID" value="WBGene00265661"/>
</dbReference>
<reference evidence="1 2" key="1">
    <citation type="submission" date="2014-09" db="EMBL/GenBank/DDBJ databases">
        <authorList>
            <person name="Martin A.A."/>
        </authorList>
    </citation>
    <scope>NUCLEOTIDE SEQUENCE</scope>
    <source>
        <strain evidence="2">ED321</strain>
        <strain evidence="1">ED321 Heterogonic</strain>
    </source>
</reference>